<feature type="compositionally biased region" description="Polar residues" evidence="1">
    <location>
        <begin position="133"/>
        <end position="152"/>
    </location>
</feature>
<dbReference type="OrthoDB" id="5353310at2759"/>
<dbReference type="Proteomes" id="UP000799770">
    <property type="component" value="Unassembled WGS sequence"/>
</dbReference>
<keyword evidence="2" id="KW-0812">Transmembrane</keyword>
<reference evidence="3" key="1">
    <citation type="journal article" date="2020" name="Stud. Mycol.">
        <title>101 Dothideomycetes genomes: a test case for predicting lifestyles and emergence of pathogens.</title>
        <authorList>
            <person name="Haridas S."/>
            <person name="Albert R."/>
            <person name="Binder M."/>
            <person name="Bloem J."/>
            <person name="Labutti K."/>
            <person name="Salamov A."/>
            <person name="Andreopoulos B."/>
            <person name="Baker S."/>
            <person name="Barry K."/>
            <person name="Bills G."/>
            <person name="Bluhm B."/>
            <person name="Cannon C."/>
            <person name="Castanera R."/>
            <person name="Culley D."/>
            <person name="Daum C."/>
            <person name="Ezra D."/>
            <person name="Gonzalez J."/>
            <person name="Henrissat B."/>
            <person name="Kuo A."/>
            <person name="Liang C."/>
            <person name="Lipzen A."/>
            <person name="Lutzoni F."/>
            <person name="Magnuson J."/>
            <person name="Mondo S."/>
            <person name="Nolan M."/>
            <person name="Ohm R."/>
            <person name="Pangilinan J."/>
            <person name="Park H.-J."/>
            <person name="Ramirez L."/>
            <person name="Alfaro M."/>
            <person name="Sun H."/>
            <person name="Tritt A."/>
            <person name="Yoshinaga Y."/>
            <person name="Zwiers L.-H."/>
            <person name="Turgeon B."/>
            <person name="Goodwin S."/>
            <person name="Spatafora J."/>
            <person name="Crous P."/>
            <person name="Grigoriev I."/>
        </authorList>
    </citation>
    <scope>NUCLEOTIDE SEQUENCE</scope>
    <source>
        <strain evidence="3">CBS 627.86</strain>
    </source>
</reference>
<feature type="transmembrane region" description="Helical" evidence="2">
    <location>
        <begin position="195"/>
        <end position="215"/>
    </location>
</feature>
<feature type="compositionally biased region" description="Basic and acidic residues" evidence="1">
    <location>
        <begin position="18"/>
        <end position="35"/>
    </location>
</feature>
<keyword evidence="4" id="KW-1185">Reference proteome</keyword>
<dbReference type="AlphaFoldDB" id="A0A6A5YUQ5"/>
<proteinExistence type="predicted"/>
<organism evidence="3 4">
    <name type="scientific">Lophiotrema nucula</name>
    <dbReference type="NCBI Taxonomy" id="690887"/>
    <lineage>
        <taxon>Eukaryota</taxon>
        <taxon>Fungi</taxon>
        <taxon>Dikarya</taxon>
        <taxon>Ascomycota</taxon>
        <taxon>Pezizomycotina</taxon>
        <taxon>Dothideomycetes</taxon>
        <taxon>Pleosporomycetidae</taxon>
        <taxon>Pleosporales</taxon>
        <taxon>Lophiotremataceae</taxon>
        <taxon>Lophiotrema</taxon>
    </lineage>
</organism>
<name>A0A6A5YUQ5_9PLEO</name>
<evidence type="ECO:0000313" key="4">
    <source>
        <dbReference type="Proteomes" id="UP000799770"/>
    </source>
</evidence>
<keyword evidence="2" id="KW-0472">Membrane</keyword>
<feature type="compositionally biased region" description="Polar residues" evidence="1">
    <location>
        <begin position="76"/>
        <end position="108"/>
    </location>
</feature>
<evidence type="ECO:0000256" key="1">
    <source>
        <dbReference type="SAM" id="MobiDB-lite"/>
    </source>
</evidence>
<evidence type="ECO:0000313" key="3">
    <source>
        <dbReference type="EMBL" id="KAF2110939.1"/>
    </source>
</evidence>
<feature type="compositionally biased region" description="Low complexity" evidence="1">
    <location>
        <begin position="121"/>
        <end position="132"/>
    </location>
</feature>
<sequence length="222" mass="24955">MAAVRDPAFWKRFSVAVHQDDQEKEERQQRPELKHSYVTSLSSAPSTATTFPTKDPYRISRPPPILTGDGTKRTSIRISTHILTPGSPTKTPALNRWPSISSPTITRQPSKLKKSPPPPTSSSHPYTPTLPSRQNPQPAFTTRHGNGSQMTLGLSGRPPSRFKFWTSITAGANNNRDSWLEAQLKKKRQRTWMCWLFWLIFLALVAGVVIVVLLLKAKHIIK</sequence>
<accession>A0A6A5YUQ5</accession>
<dbReference type="EMBL" id="ML977336">
    <property type="protein sequence ID" value="KAF2110939.1"/>
    <property type="molecule type" value="Genomic_DNA"/>
</dbReference>
<keyword evidence="2" id="KW-1133">Transmembrane helix</keyword>
<gene>
    <name evidence="3" type="ORF">BDV96DRAFT_690783</name>
</gene>
<evidence type="ECO:0000256" key="2">
    <source>
        <dbReference type="SAM" id="Phobius"/>
    </source>
</evidence>
<protein>
    <submittedName>
        <fullName evidence="3">Uncharacterized protein</fullName>
    </submittedName>
</protein>
<feature type="region of interest" description="Disordered" evidence="1">
    <location>
        <begin position="18"/>
        <end position="157"/>
    </location>
</feature>
<feature type="compositionally biased region" description="Low complexity" evidence="1">
    <location>
        <begin position="39"/>
        <end position="53"/>
    </location>
</feature>